<protein>
    <submittedName>
        <fullName evidence="1">Uncharacterized protein</fullName>
    </submittedName>
</protein>
<accession>A0A7Y6TX65</accession>
<dbReference type="Proteomes" id="UP000529637">
    <property type="component" value="Unassembled WGS sequence"/>
</dbReference>
<gene>
    <name evidence="1" type="ORF">HQN59_13775</name>
</gene>
<organism evidence="1 2">
    <name type="scientific">Piscinibacter koreensis</name>
    <dbReference type="NCBI Taxonomy" id="2742824"/>
    <lineage>
        <taxon>Bacteria</taxon>
        <taxon>Pseudomonadati</taxon>
        <taxon>Pseudomonadota</taxon>
        <taxon>Betaproteobacteria</taxon>
        <taxon>Burkholderiales</taxon>
        <taxon>Sphaerotilaceae</taxon>
        <taxon>Piscinibacter</taxon>
    </lineage>
</organism>
<proteinExistence type="predicted"/>
<dbReference type="EMBL" id="JABWMJ010000006">
    <property type="protein sequence ID" value="NUZ06829.1"/>
    <property type="molecule type" value="Genomic_DNA"/>
</dbReference>
<name>A0A7Y6TX65_9BURK</name>
<sequence>MTREPLAAGEPVLEDTLAAVESQLGALGSALRARDADAIDRHAAELHRAMASAVEHFSRAARSGAVPPALRHRLARASGQVAAQRESLARATAALDRAIDVLLPRENLAVYAASGSAERSNTSGVLRA</sequence>
<keyword evidence="2" id="KW-1185">Reference proteome</keyword>
<dbReference type="AlphaFoldDB" id="A0A7Y6TX65"/>
<evidence type="ECO:0000313" key="2">
    <source>
        <dbReference type="Proteomes" id="UP000529637"/>
    </source>
</evidence>
<comment type="caution">
    <text evidence="1">The sequence shown here is derived from an EMBL/GenBank/DDBJ whole genome shotgun (WGS) entry which is preliminary data.</text>
</comment>
<evidence type="ECO:0000313" key="1">
    <source>
        <dbReference type="EMBL" id="NUZ06829.1"/>
    </source>
</evidence>
<reference evidence="1 2" key="1">
    <citation type="submission" date="2020-06" db="EMBL/GenBank/DDBJ databases">
        <title>Schlegella sp. ID0723 isolated from air conditioner.</title>
        <authorList>
            <person name="Kim D.Y."/>
            <person name="Kim D.-U."/>
        </authorList>
    </citation>
    <scope>NUCLEOTIDE SEQUENCE [LARGE SCALE GENOMIC DNA]</scope>
    <source>
        <strain evidence="1 2">ID0723</strain>
    </source>
</reference>